<evidence type="ECO:0000313" key="6">
    <source>
        <dbReference type="Proteomes" id="UP000054144"/>
    </source>
</evidence>
<dbReference type="EC" id="4.2.1.96" evidence="3"/>
<comment type="catalytic activity">
    <reaction evidence="1">
        <text>(4aS,6R)-4a-hydroxy-L-erythro-5,6,7,8-tetrahydrobiopterin = (6R)-L-erythro-6,7-dihydrobiopterin + H2O</text>
        <dbReference type="Rhea" id="RHEA:11920"/>
        <dbReference type="ChEBI" id="CHEBI:15377"/>
        <dbReference type="ChEBI" id="CHEBI:15642"/>
        <dbReference type="ChEBI" id="CHEBI:43120"/>
        <dbReference type="EC" id="4.2.1.96"/>
    </reaction>
</comment>
<dbReference type="InterPro" id="IPR001533">
    <property type="entry name" value="Pterin_deHydtase"/>
</dbReference>
<dbReference type="SUPFAM" id="SSF55248">
    <property type="entry name" value="PCD-like"/>
    <property type="match status" value="1"/>
</dbReference>
<evidence type="ECO:0000256" key="4">
    <source>
        <dbReference type="ARBA" id="ARBA00023239"/>
    </source>
</evidence>
<evidence type="ECO:0000256" key="1">
    <source>
        <dbReference type="ARBA" id="ARBA00001554"/>
    </source>
</evidence>
<keyword evidence="4" id="KW-0456">Lyase</keyword>
<proteinExistence type="inferred from homology"/>
<evidence type="ECO:0000256" key="3">
    <source>
        <dbReference type="ARBA" id="ARBA00013252"/>
    </source>
</evidence>
<dbReference type="GO" id="GO:0008124">
    <property type="term" value="F:4-alpha-hydroxytetrahydrobiopterin dehydratase activity"/>
    <property type="evidence" value="ECO:0007669"/>
    <property type="project" value="UniProtKB-EC"/>
</dbReference>
<evidence type="ECO:0000313" key="5">
    <source>
        <dbReference type="EMBL" id="KIY44944.1"/>
    </source>
</evidence>
<dbReference type="InterPro" id="IPR036428">
    <property type="entry name" value="PCD_sf"/>
</dbReference>
<accession>A0A0D7A3J4</accession>
<dbReference type="GO" id="GO:0006729">
    <property type="term" value="P:tetrahydrobiopterin biosynthetic process"/>
    <property type="evidence" value="ECO:0007669"/>
    <property type="project" value="InterPro"/>
</dbReference>
<dbReference type="EMBL" id="KN882063">
    <property type="protein sequence ID" value="KIY44944.1"/>
    <property type="molecule type" value="Genomic_DNA"/>
</dbReference>
<sequence length="396" mass="43311">MGLIAVTQTLTKRPRFIHYAQWSRYTARYVHEDAPQPSSPSRVPDIPSRVRGWPTPFVSKEEEPLLQALYLCGWFVRITRHADKAIAHLKKCFNFTSFGQAVQFMNDVAALAGTEKHHPSILSYDCLSAFGVPGKEHEVTFSITTHSAMPSPSWISNLARASGVDVVPSTQNTMAAGNSVSWDRLVEAFSLHISGTSSPSRAIPSITLRDVRFGMLLQQAFEDKYSAASNDDMSIADADNCPSWDTLALHVYHHSILPLSNTQRADYGGALQSQATDPPPDEAPAIERLPPDIQKSLATTRRILAEGSPYPRCVGLGADRGHTGPANAATLNKSGSPRTRCQACGGSHTLFHCLIRSFITPTRSCSLCGKRHWMVDCPKYVGPVSSKKARTTISKP</sequence>
<dbReference type="Proteomes" id="UP000054144">
    <property type="component" value="Unassembled WGS sequence"/>
</dbReference>
<evidence type="ECO:0000256" key="2">
    <source>
        <dbReference type="ARBA" id="ARBA00006472"/>
    </source>
</evidence>
<reference evidence="5 6" key="1">
    <citation type="journal article" date="2015" name="Fungal Genet. Biol.">
        <title>Evolution of novel wood decay mechanisms in Agaricales revealed by the genome sequences of Fistulina hepatica and Cylindrobasidium torrendii.</title>
        <authorList>
            <person name="Floudas D."/>
            <person name="Held B.W."/>
            <person name="Riley R."/>
            <person name="Nagy L.G."/>
            <person name="Koehler G."/>
            <person name="Ransdell A.S."/>
            <person name="Younus H."/>
            <person name="Chow J."/>
            <person name="Chiniquy J."/>
            <person name="Lipzen A."/>
            <person name="Tritt A."/>
            <person name="Sun H."/>
            <person name="Haridas S."/>
            <person name="LaButti K."/>
            <person name="Ohm R.A."/>
            <person name="Kues U."/>
            <person name="Blanchette R.A."/>
            <person name="Grigoriev I.V."/>
            <person name="Minto R.E."/>
            <person name="Hibbett D.S."/>
        </authorList>
    </citation>
    <scope>NUCLEOTIDE SEQUENCE [LARGE SCALE GENOMIC DNA]</scope>
    <source>
        <strain evidence="5 6">ATCC 64428</strain>
    </source>
</reference>
<dbReference type="Pfam" id="PF01329">
    <property type="entry name" value="Pterin_4a"/>
    <property type="match status" value="1"/>
</dbReference>
<organism evidence="5 6">
    <name type="scientific">Fistulina hepatica ATCC 64428</name>
    <dbReference type="NCBI Taxonomy" id="1128425"/>
    <lineage>
        <taxon>Eukaryota</taxon>
        <taxon>Fungi</taxon>
        <taxon>Dikarya</taxon>
        <taxon>Basidiomycota</taxon>
        <taxon>Agaricomycotina</taxon>
        <taxon>Agaricomycetes</taxon>
        <taxon>Agaricomycetidae</taxon>
        <taxon>Agaricales</taxon>
        <taxon>Fistulinaceae</taxon>
        <taxon>Fistulina</taxon>
    </lineage>
</organism>
<dbReference type="AlphaFoldDB" id="A0A0D7A3J4"/>
<name>A0A0D7A3J4_9AGAR</name>
<keyword evidence="6" id="KW-1185">Reference proteome</keyword>
<gene>
    <name evidence="5" type="ORF">FISHEDRAFT_76976</name>
</gene>
<comment type="similarity">
    <text evidence="2">Belongs to the pterin-4-alpha-carbinolamine dehydratase family.</text>
</comment>
<dbReference type="OrthoDB" id="3263285at2759"/>
<protein>
    <recommendedName>
        <fullName evidence="3">4a-hydroxytetrahydrobiopterin dehydratase</fullName>
        <ecNumber evidence="3">4.2.1.96</ecNumber>
    </recommendedName>
</protein>
<dbReference type="Gene3D" id="3.30.1360.20">
    <property type="entry name" value="Transcriptional coactivator/pterin dehydratase"/>
    <property type="match status" value="1"/>
</dbReference>